<name>A0A0L0VDG3_9BASI</name>
<gene>
    <name evidence="1" type="ORF">PSTG_09499</name>
</gene>
<accession>A0A0L0VDG3</accession>
<keyword evidence="2" id="KW-1185">Reference proteome</keyword>
<proteinExistence type="predicted"/>
<reference evidence="2" key="1">
    <citation type="submission" date="2014-03" db="EMBL/GenBank/DDBJ databases">
        <title>The Genome Sequence of Puccinia striiformis f. sp. tritici PST-78.</title>
        <authorList>
            <consortium name="The Broad Institute Genome Sequencing Platform"/>
            <person name="Cuomo C."/>
            <person name="Hulbert S."/>
            <person name="Chen X."/>
            <person name="Walker B."/>
            <person name="Young S.K."/>
            <person name="Zeng Q."/>
            <person name="Gargeya S."/>
            <person name="Fitzgerald M."/>
            <person name="Haas B."/>
            <person name="Abouelleil A."/>
            <person name="Alvarado L."/>
            <person name="Arachchi H.M."/>
            <person name="Berlin A.M."/>
            <person name="Chapman S.B."/>
            <person name="Goldberg J."/>
            <person name="Griggs A."/>
            <person name="Gujja S."/>
            <person name="Hansen M."/>
            <person name="Howarth C."/>
            <person name="Imamovic A."/>
            <person name="Larimer J."/>
            <person name="McCowan C."/>
            <person name="Montmayeur A."/>
            <person name="Murphy C."/>
            <person name="Neiman D."/>
            <person name="Pearson M."/>
            <person name="Priest M."/>
            <person name="Roberts A."/>
            <person name="Saif S."/>
            <person name="Shea T."/>
            <person name="Sisk P."/>
            <person name="Sykes S."/>
            <person name="Wortman J."/>
            <person name="Nusbaum C."/>
            <person name="Birren B."/>
        </authorList>
    </citation>
    <scope>NUCLEOTIDE SEQUENCE [LARGE SCALE GENOMIC DNA]</scope>
    <source>
        <strain evidence="2">race PST-78</strain>
    </source>
</reference>
<dbReference type="AlphaFoldDB" id="A0A0L0VDG3"/>
<sequence length="129" mass="14744">MLLTLSRREIRWVLPSSMNISASFTAHAPGSVAKNQARQLLGDWIGRPSGSYIIQAQNINPSTQLEVVITHGSRYAQGNWLRWNRSDITQVKLQNWREKLEYEYGTRAYPLMLPEAGSIKECARIDWAL</sequence>
<dbReference type="Proteomes" id="UP000054564">
    <property type="component" value="Unassembled WGS sequence"/>
</dbReference>
<evidence type="ECO:0000313" key="1">
    <source>
        <dbReference type="EMBL" id="KNE97236.1"/>
    </source>
</evidence>
<comment type="caution">
    <text evidence="1">The sequence shown here is derived from an EMBL/GenBank/DDBJ whole genome shotgun (WGS) entry which is preliminary data.</text>
</comment>
<organism evidence="1 2">
    <name type="scientific">Puccinia striiformis f. sp. tritici PST-78</name>
    <dbReference type="NCBI Taxonomy" id="1165861"/>
    <lineage>
        <taxon>Eukaryota</taxon>
        <taxon>Fungi</taxon>
        <taxon>Dikarya</taxon>
        <taxon>Basidiomycota</taxon>
        <taxon>Pucciniomycotina</taxon>
        <taxon>Pucciniomycetes</taxon>
        <taxon>Pucciniales</taxon>
        <taxon>Pucciniaceae</taxon>
        <taxon>Puccinia</taxon>
    </lineage>
</organism>
<dbReference type="EMBL" id="AJIL01000071">
    <property type="protein sequence ID" value="KNE97236.1"/>
    <property type="molecule type" value="Genomic_DNA"/>
</dbReference>
<evidence type="ECO:0000313" key="2">
    <source>
        <dbReference type="Proteomes" id="UP000054564"/>
    </source>
</evidence>
<protein>
    <submittedName>
        <fullName evidence="1">Uncharacterized protein</fullName>
    </submittedName>
</protein>